<dbReference type="Pfam" id="PF13472">
    <property type="entry name" value="Lipase_GDSL_2"/>
    <property type="match status" value="1"/>
</dbReference>
<dbReference type="InterPro" id="IPR013830">
    <property type="entry name" value="SGNH_hydro"/>
</dbReference>
<reference evidence="2 3" key="1">
    <citation type="submission" date="2019-10" db="EMBL/GenBank/DDBJ databases">
        <title>Actinomadura rubteroloni sp. nov. and Actinomadura macrotermitis sp. nov., isolated from the gut of fungus growing-termite Macrotermes natalensis.</title>
        <authorList>
            <person name="Benndorf R."/>
            <person name="Martin K."/>
            <person name="Kuefner M."/>
            <person name="De Beer W."/>
            <person name="Kaster A.-K."/>
            <person name="Vollmers J."/>
            <person name="Poulsen M."/>
            <person name="Beemelmanns C."/>
        </authorList>
    </citation>
    <scope>NUCLEOTIDE SEQUENCE [LARGE SCALE GENOMIC DNA]</scope>
    <source>
        <strain evidence="2 3">RB68</strain>
    </source>
</reference>
<organism evidence="2 3">
    <name type="scientific">Actinomadura macrotermitis</name>
    <dbReference type="NCBI Taxonomy" id="2585200"/>
    <lineage>
        <taxon>Bacteria</taxon>
        <taxon>Bacillati</taxon>
        <taxon>Actinomycetota</taxon>
        <taxon>Actinomycetes</taxon>
        <taxon>Streptosporangiales</taxon>
        <taxon>Thermomonosporaceae</taxon>
        <taxon>Actinomadura</taxon>
    </lineage>
</organism>
<dbReference type="SUPFAM" id="SSF52266">
    <property type="entry name" value="SGNH hydrolase"/>
    <property type="match status" value="1"/>
</dbReference>
<dbReference type="Proteomes" id="UP000487268">
    <property type="component" value="Unassembled WGS sequence"/>
</dbReference>
<gene>
    <name evidence="2" type="ORF">ACRB68_06520</name>
</gene>
<dbReference type="PANTHER" id="PTHR30383">
    <property type="entry name" value="THIOESTERASE 1/PROTEASE 1/LYSOPHOSPHOLIPASE L1"/>
    <property type="match status" value="1"/>
</dbReference>
<dbReference type="Gene3D" id="3.40.50.1110">
    <property type="entry name" value="SGNH hydrolase"/>
    <property type="match status" value="1"/>
</dbReference>
<dbReference type="EMBL" id="WEGH01000001">
    <property type="protein sequence ID" value="MQY02620.1"/>
    <property type="molecule type" value="Genomic_DNA"/>
</dbReference>
<comment type="caution">
    <text evidence="2">The sequence shown here is derived from an EMBL/GenBank/DDBJ whole genome shotgun (WGS) entry which is preliminary data.</text>
</comment>
<dbReference type="RefSeq" id="WP_153530757.1">
    <property type="nucleotide sequence ID" value="NZ_WEGH01000001.1"/>
</dbReference>
<dbReference type="InterPro" id="IPR036514">
    <property type="entry name" value="SGNH_hydro_sf"/>
</dbReference>
<evidence type="ECO:0000313" key="2">
    <source>
        <dbReference type="EMBL" id="MQY02620.1"/>
    </source>
</evidence>
<evidence type="ECO:0000313" key="3">
    <source>
        <dbReference type="Proteomes" id="UP000487268"/>
    </source>
</evidence>
<dbReference type="InterPro" id="IPR051532">
    <property type="entry name" value="Ester_Hydrolysis_Enzymes"/>
</dbReference>
<dbReference type="AlphaFoldDB" id="A0A7K0BN65"/>
<evidence type="ECO:0000259" key="1">
    <source>
        <dbReference type="Pfam" id="PF13472"/>
    </source>
</evidence>
<proteinExistence type="predicted"/>
<accession>A0A7K0BN65</accession>
<protein>
    <recommendedName>
        <fullName evidence="1">SGNH hydrolase-type esterase domain-containing protein</fullName>
    </recommendedName>
</protein>
<dbReference type="PANTHER" id="PTHR30383:SF5">
    <property type="entry name" value="SGNH HYDROLASE-TYPE ESTERASE DOMAIN-CONTAINING PROTEIN"/>
    <property type="match status" value="1"/>
</dbReference>
<dbReference type="CDD" id="cd01832">
    <property type="entry name" value="SGNH_hydrolase_like_1"/>
    <property type="match status" value="1"/>
</dbReference>
<dbReference type="GO" id="GO:0004622">
    <property type="term" value="F:phosphatidylcholine lysophospholipase activity"/>
    <property type="evidence" value="ECO:0007669"/>
    <property type="project" value="TreeGrafter"/>
</dbReference>
<keyword evidence="3" id="KW-1185">Reference proteome</keyword>
<feature type="domain" description="SGNH hydrolase-type esterase" evidence="1">
    <location>
        <begin position="29"/>
        <end position="202"/>
    </location>
</feature>
<dbReference type="OrthoDB" id="3474033at2"/>
<name>A0A7K0BN65_9ACTN</name>
<sequence>MTEHTDPLVLDAAAASALLAGAPWKRLAVLGDSIAAGVRDPAPGYRDLSWTDRIAEALDADVLNLGRRDLLAAEIRATQLAPALAFAPDLAIVTAGGNDMLRREFDEDGVRRELTALVAALRDAGADVVTIGLFDITAAGLGHARFRDVIAARTAALNAVAEQVAAEHGAWHVPHPPDHPAAGDPGIFSADGLHLNARGHAIAATTTLHALAAALPARG</sequence>